<keyword evidence="9 12" id="KW-1015">Disulfide bond</keyword>
<dbReference type="EMBL" id="WEIS01045069">
    <property type="protein sequence ID" value="NWI66205.1"/>
    <property type="molecule type" value="Genomic_DNA"/>
</dbReference>
<keyword evidence="17" id="KW-1185">Reference proteome</keyword>
<proteinExistence type="inferred from homology"/>
<evidence type="ECO:0000256" key="9">
    <source>
        <dbReference type="ARBA" id="ARBA00023157"/>
    </source>
</evidence>
<organism evidence="16 17">
    <name type="scientific">Todus mexicanus</name>
    <name type="common">Puerto Rican tody</name>
    <dbReference type="NCBI Taxonomy" id="135184"/>
    <lineage>
        <taxon>Eukaryota</taxon>
        <taxon>Metazoa</taxon>
        <taxon>Chordata</taxon>
        <taxon>Craniata</taxon>
        <taxon>Vertebrata</taxon>
        <taxon>Euteleostomi</taxon>
        <taxon>Archelosauria</taxon>
        <taxon>Archosauria</taxon>
        <taxon>Dinosauria</taxon>
        <taxon>Saurischia</taxon>
        <taxon>Theropoda</taxon>
        <taxon>Coelurosauria</taxon>
        <taxon>Aves</taxon>
        <taxon>Neognathae</taxon>
        <taxon>Neoaves</taxon>
        <taxon>Telluraves</taxon>
        <taxon>Coraciimorphae</taxon>
        <taxon>Coraciiformes</taxon>
        <taxon>Todidae</taxon>
        <taxon>Todus</taxon>
    </lineage>
</organism>
<evidence type="ECO:0000256" key="11">
    <source>
        <dbReference type="PIRSR" id="PIRSR601461-1"/>
    </source>
</evidence>
<dbReference type="InterPro" id="IPR001969">
    <property type="entry name" value="Aspartic_peptidase_AS"/>
</dbReference>
<evidence type="ECO:0000313" key="16">
    <source>
        <dbReference type="EMBL" id="NWI66205.1"/>
    </source>
</evidence>
<dbReference type="GO" id="GO:0006508">
    <property type="term" value="P:proteolysis"/>
    <property type="evidence" value="ECO:0007669"/>
    <property type="project" value="UniProtKB-KW"/>
</dbReference>
<dbReference type="PROSITE" id="PS00141">
    <property type="entry name" value="ASP_PROTEASE"/>
    <property type="match status" value="2"/>
</dbReference>
<name>A0A851DAH1_TODME</name>
<comment type="similarity">
    <text evidence="2 13">Belongs to the peptidase A1 family.</text>
</comment>
<feature type="non-terminal residue" evidence="16">
    <location>
        <position position="378"/>
    </location>
</feature>
<feature type="chain" id="PRO_5032510698" description="Renin" evidence="14">
    <location>
        <begin position="16"/>
        <end position="378"/>
    </location>
</feature>
<dbReference type="AlphaFoldDB" id="A0A851DAH1"/>
<feature type="signal peptide" evidence="14">
    <location>
        <begin position="1"/>
        <end position="15"/>
    </location>
</feature>
<feature type="active site" evidence="11">
    <location>
        <position position="272"/>
    </location>
</feature>
<dbReference type="GO" id="GO:0007586">
    <property type="term" value="P:digestion"/>
    <property type="evidence" value="ECO:0007669"/>
    <property type="project" value="UniProtKB-KW"/>
</dbReference>
<keyword evidence="6 13" id="KW-0064">Aspartyl protease</keyword>
<evidence type="ECO:0000256" key="3">
    <source>
        <dbReference type="ARBA" id="ARBA00011924"/>
    </source>
</evidence>
<dbReference type="InterPro" id="IPR021109">
    <property type="entry name" value="Peptidase_aspartic_dom_sf"/>
</dbReference>
<feature type="domain" description="Peptidase A1" evidence="15">
    <location>
        <begin position="71"/>
        <end position="376"/>
    </location>
</feature>
<keyword evidence="5 13" id="KW-0645">Protease</keyword>
<evidence type="ECO:0000256" key="14">
    <source>
        <dbReference type="SAM" id="SignalP"/>
    </source>
</evidence>
<keyword evidence="7" id="KW-0222">Digestion</keyword>
<keyword evidence="14" id="KW-0732">Signal</keyword>
<comment type="caution">
    <text evidence="16">The sequence shown here is derived from an EMBL/GenBank/DDBJ whole genome shotgun (WGS) entry which is preliminary data.</text>
</comment>
<dbReference type="FunFam" id="2.40.70.10:FF:000004">
    <property type="entry name" value="Pepsin A"/>
    <property type="match status" value="1"/>
</dbReference>
<dbReference type="PROSITE" id="PS51767">
    <property type="entry name" value="PEPTIDASE_A1"/>
    <property type="match status" value="1"/>
</dbReference>
<dbReference type="OrthoDB" id="771136at2759"/>
<evidence type="ECO:0000256" key="8">
    <source>
        <dbReference type="ARBA" id="ARBA00022801"/>
    </source>
</evidence>
<dbReference type="PRINTS" id="PR00792">
    <property type="entry name" value="PEPSIN"/>
</dbReference>
<dbReference type="FunFam" id="2.40.70.10:FF:000002">
    <property type="entry name" value="Vacuolar aspartic proteinase"/>
    <property type="match status" value="1"/>
</dbReference>
<gene>
    <name evidence="16" type="primary">Pga</name>
    <name evidence="16" type="ORF">TODMEX_R00212</name>
</gene>
<feature type="active site" evidence="11">
    <location>
        <position position="89"/>
    </location>
</feature>
<reference evidence="16" key="1">
    <citation type="submission" date="2019-10" db="EMBL/GenBank/DDBJ databases">
        <title>Bird 10,000 Genomes (B10K) Project - Family phase.</title>
        <authorList>
            <person name="Zhang G."/>
        </authorList>
    </citation>
    <scope>NUCLEOTIDE SEQUENCE</scope>
    <source>
        <strain evidence="16">B10K-DU-002-69</strain>
        <tissue evidence="16">Muscle</tissue>
    </source>
</reference>
<evidence type="ECO:0000313" key="17">
    <source>
        <dbReference type="Proteomes" id="UP000660247"/>
    </source>
</evidence>
<keyword evidence="8 13" id="KW-0378">Hydrolase</keyword>
<accession>A0A851DAH1</accession>
<feature type="non-terminal residue" evidence="16">
    <location>
        <position position="1"/>
    </location>
</feature>
<dbReference type="Gene3D" id="2.40.70.10">
    <property type="entry name" value="Acid Proteases"/>
    <property type="match status" value="2"/>
</dbReference>
<keyword evidence="10" id="KW-0325">Glycoprotein</keyword>
<evidence type="ECO:0000256" key="12">
    <source>
        <dbReference type="PIRSR" id="PIRSR601461-2"/>
    </source>
</evidence>
<feature type="disulfide bond" evidence="12">
    <location>
        <begin position="102"/>
        <end position="107"/>
    </location>
</feature>
<dbReference type="SUPFAM" id="SSF50630">
    <property type="entry name" value="Acid proteases"/>
    <property type="match status" value="1"/>
</dbReference>
<evidence type="ECO:0000256" key="10">
    <source>
        <dbReference type="ARBA" id="ARBA00023180"/>
    </source>
</evidence>
<dbReference type="Pfam" id="PF00026">
    <property type="entry name" value="Asp"/>
    <property type="match status" value="1"/>
</dbReference>
<dbReference type="InterPro" id="IPR001461">
    <property type="entry name" value="Aspartic_peptidase_A1"/>
</dbReference>
<comment type="function">
    <text evidence="1">Shows particularly broad specificity; although bonds involving phenylalanine and leucine are preferred, many others are also cleaved to some extent.</text>
</comment>
<dbReference type="InterPro" id="IPR033121">
    <property type="entry name" value="PEPTIDASE_A1"/>
</dbReference>
<dbReference type="InterPro" id="IPR012848">
    <property type="entry name" value="Aspartic_peptidase_N"/>
</dbReference>
<evidence type="ECO:0000256" key="2">
    <source>
        <dbReference type="ARBA" id="ARBA00007447"/>
    </source>
</evidence>
<dbReference type="EC" id="3.4.23.1" evidence="3"/>
<dbReference type="Pfam" id="PF07966">
    <property type="entry name" value="A1_Propeptide"/>
    <property type="match status" value="1"/>
</dbReference>
<evidence type="ECO:0000256" key="13">
    <source>
        <dbReference type="RuleBase" id="RU000454"/>
    </source>
</evidence>
<evidence type="ECO:0000256" key="1">
    <source>
        <dbReference type="ARBA" id="ARBA00002318"/>
    </source>
</evidence>
<feature type="disulfide bond" evidence="12">
    <location>
        <begin position="263"/>
        <end position="267"/>
    </location>
</feature>
<dbReference type="Proteomes" id="UP000660247">
    <property type="component" value="Unassembled WGS sequence"/>
</dbReference>
<dbReference type="PANTHER" id="PTHR47966">
    <property type="entry name" value="BETA-SITE APP-CLEAVING ENZYME, ISOFORM A-RELATED"/>
    <property type="match status" value="1"/>
</dbReference>
<evidence type="ECO:0000256" key="5">
    <source>
        <dbReference type="ARBA" id="ARBA00022670"/>
    </source>
</evidence>
<evidence type="ECO:0000256" key="7">
    <source>
        <dbReference type="ARBA" id="ARBA00022757"/>
    </source>
</evidence>
<dbReference type="Gene3D" id="6.10.140.60">
    <property type="match status" value="1"/>
</dbReference>
<sequence>MKLLLLLSLVALAQCGTIRMPLWRGKSMRQTLQEHGLLAEFLAQAPYNPANKFFNFFPSTEFLRNYMDNEYYGTIYIGTPRQNFTVIFDTGSSNLWVPSIYCESFSCSDHHRFNPNQSSTFIATNDSFSIGYGTGNLTGVLGYDTVAISGITIKNQIFGLSVTEPGDFFYYTPFDGILGLAYPSISSDGATPVFDNMMMQHLVSRNLFSVYLSRREQIGSFILFGGIDPLFTLRGITWINLSAETYWQVTMDRVTVNSRTIACANGCQAILDTGTSRLVVPNSVLGTIQEAVGADSNGQVNCFTIAFMPSIVFYMAGKAFPLRPSDYVIMSHEYCSLGFEGMDVPTEEGELWILGDVFLRAYYSIYDRGNNRVGLSPL</sequence>
<evidence type="ECO:0000259" key="15">
    <source>
        <dbReference type="PROSITE" id="PS51767"/>
    </source>
</evidence>
<evidence type="ECO:0000256" key="6">
    <source>
        <dbReference type="ARBA" id="ARBA00022750"/>
    </source>
</evidence>
<dbReference type="PANTHER" id="PTHR47966:SF22">
    <property type="entry name" value="PEPSIN A-3-RELATED"/>
    <property type="match status" value="1"/>
</dbReference>
<protein>
    <recommendedName>
        <fullName evidence="4">Renin</fullName>
        <ecNumber evidence="3">3.4.23.1</ecNumber>
    </recommendedName>
</protein>
<evidence type="ECO:0000256" key="4">
    <source>
        <dbReference type="ARBA" id="ARBA00014776"/>
    </source>
</evidence>
<dbReference type="GO" id="GO:0004190">
    <property type="term" value="F:aspartic-type endopeptidase activity"/>
    <property type="evidence" value="ECO:0007669"/>
    <property type="project" value="UniProtKB-KW"/>
</dbReference>